<organism evidence="2 3">
    <name type="scientific">Hymenobacter mucosus</name>
    <dbReference type="NCBI Taxonomy" id="1411120"/>
    <lineage>
        <taxon>Bacteria</taxon>
        <taxon>Pseudomonadati</taxon>
        <taxon>Bacteroidota</taxon>
        <taxon>Cytophagia</taxon>
        <taxon>Cytophagales</taxon>
        <taxon>Hymenobacteraceae</taxon>
        <taxon>Hymenobacter</taxon>
    </lineage>
</organism>
<dbReference type="Gene3D" id="3.40.50.300">
    <property type="entry name" value="P-loop containing nucleotide triphosphate hydrolases"/>
    <property type="match status" value="1"/>
</dbReference>
<evidence type="ECO:0000256" key="1">
    <source>
        <dbReference type="SAM" id="MobiDB-lite"/>
    </source>
</evidence>
<dbReference type="RefSeq" id="WP_089333893.1">
    <property type="nucleotide sequence ID" value="NZ_FZNS01000011.1"/>
</dbReference>
<dbReference type="GO" id="GO:0003697">
    <property type="term" value="F:single-stranded DNA binding"/>
    <property type="evidence" value="ECO:0007669"/>
    <property type="project" value="InterPro"/>
</dbReference>
<dbReference type="GO" id="GO:0043139">
    <property type="term" value="F:5'-3' DNA helicase activity"/>
    <property type="evidence" value="ECO:0007669"/>
    <property type="project" value="InterPro"/>
</dbReference>
<dbReference type="SUPFAM" id="SSF52540">
    <property type="entry name" value="P-loop containing nucleoside triphosphate hydrolases"/>
    <property type="match status" value="1"/>
</dbReference>
<accession>A0A239A8E6</accession>
<name>A0A239A8E6_9BACT</name>
<feature type="region of interest" description="Disordered" evidence="1">
    <location>
        <begin position="1"/>
        <end position="33"/>
    </location>
</feature>
<feature type="compositionally biased region" description="Polar residues" evidence="1">
    <location>
        <begin position="345"/>
        <end position="354"/>
    </location>
</feature>
<evidence type="ECO:0000313" key="2">
    <source>
        <dbReference type="EMBL" id="SNR91887.1"/>
    </source>
</evidence>
<keyword evidence="3" id="KW-1185">Reference proteome</keyword>
<dbReference type="PANTHER" id="PTHR12873">
    <property type="entry name" value="T7-LIKE MITOCHONDRIAL DNA HELICASE"/>
    <property type="match status" value="1"/>
</dbReference>
<reference evidence="3" key="1">
    <citation type="submission" date="2017-06" db="EMBL/GenBank/DDBJ databases">
        <authorList>
            <person name="Varghese N."/>
            <person name="Submissions S."/>
        </authorList>
    </citation>
    <scope>NUCLEOTIDE SEQUENCE [LARGE SCALE GENOMIC DNA]</scope>
    <source>
        <strain evidence="3">DSM 28041</strain>
    </source>
</reference>
<dbReference type="AlphaFoldDB" id="A0A239A8E6"/>
<evidence type="ECO:0000313" key="3">
    <source>
        <dbReference type="Proteomes" id="UP000198310"/>
    </source>
</evidence>
<feature type="compositionally biased region" description="Low complexity" evidence="1">
    <location>
        <begin position="8"/>
        <end position="33"/>
    </location>
</feature>
<dbReference type="InterPro" id="IPR027032">
    <property type="entry name" value="Twinkle-like"/>
</dbReference>
<dbReference type="InterPro" id="IPR027417">
    <property type="entry name" value="P-loop_NTPase"/>
</dbReference>
<gene>
    <name evidence="2" type="ORF">SAMN06269173_11159</name>
</gene>
<protein>
    <submittedName>
        <fullName evidence="2">Uncharacterized protein</fullName>
    </submittedName>
</protein>
<feature type="region of interest" description="Disordered" evidence="1">
    <location>
        <begin position="325"/>
        <end position="354"/>
    </location>
</feature>
<dbReference type="PANTHER" id="PTHR12873:SF6">
    <property type="entry name" value="TOPRIM DOMAIN-CONTAINING PROTEIN"/>
    <property type="match status" value="1"/>
</dbReference>
<sequence length="354" mass="40172">MSNRHRYNPNPLAALDPAPLPGRTVRPTPTAPTTVPLPIQTLEDILAAATDFYLHGTGNGETTHWPCLDEFWTWLRKEITAITGYANQGKSRWIMSVMLLKAVFSDWKFVVCIPENEDDFYVEMAEILVGMTSNVKFSNNRMSLDQLQQAIRWLYDHFRVVTTPEGATPAQLLDRFAELHAETPFDGLLIDPWNQLTHEFQSREDLYLSTQFSLLKRFAIKHNMAVIITAHPGGDVKDKNGKLQVPNAYSISGGKMWANKFDNVLAVFRPNFPESDVELWIHKIKKRGRVGKPGQLDLLYDVKKARYFPQIGDMQHPLEACQFNAPGTPPSVQHFPPSEFDRPSVTVNNEPAPF</sequence>
<proteinExistence type="predicted"/>
<dbReference type="Proteomes" id="UP000198310">
    <property type="component" value="Unassembled WGS sequence"/>
</dbReference>
<dbReference type="EMBL" id="FZNS01000011">
    <property type="protein sequence ID" value="SNR91887.1"/>
    <property type="molecule type" value="Genomic_DNA"/>
</dbReference>